<evidence type="ECO:0000259" key="1">
    <source>
        <dbReference type="PROSITE" id="PS51724"/>
    </source>
</evidence>
<protein>
    <submittedName>
        <fullName evidence="2">SPOR domain-containing protein</fullName>
    </submittedName>
</protein>
<dbReference type="Gene3D" id="3.30.70.1070">
    <property type="entry name" value="Sporulation related repeat"/>
    <property type="match status" value="1"/>
</dbReference>
<reference evidence="2 3" key="1">
    <citation type="submission" date="2021-01" db="EMBL/GenBank/DDBJ databases">
        <title>Genome Sequencing of Type Strains.</title>
        <authorList>
            <person name="Lemaire J.F."/>
            <person name="Inderbitzin P."/>
            <person name="Collins S.B."/>
            <person name="Wespe N."/>
            <person name="Knight-Connoni V."/>
        </authorList>
    </citation>
    <scope>NUCLEOTIDE SEQUENCE [LARGE SCALE GENOMIC DNA]</scope>
    <source>
        <strain evidence="2 3">DSM 14730</strain>
    </source>
</reference>
<organism evidence="2 3">
    <name type="scientific">Fictibacillus barbaricus</name>
    <dbReference type="NCBI Taxonomy" id="182136"/>
    <lineage>
        <taxon>Bacteria</taxon>
        <taxon>Bacillati</taxon>
        <taxon>Bacillota</taxon>
        <taxon>Bacilli</taxon>
        <taxon>Bacillales</taxon>
        <taxon>Fictibacillaceae</taxon>
        <taxon>Fictibacillus</taxon>
    </lineage>
</organism>
<sequence>MRIKGHFQLDPKRRTDPLNSFHQYGKTFPFFLEDVKYELKKRIVNQEEFKEVVLASEKLYKVQIGAFSSRKNAENLALKAKEAGFSVYIEHL</sequence>
<accession>A0ABS2ZCH6</accession>
<dbReference type="Pfam" id="PF05036">
    <property type="entry name" value="SPOR"/>
    <property type="match status" value="1"/>
</dbReference>
<keyword evidence="3" id="KW-1185">Reference proteome</keyword>
<dbReference type="InterPro" id="IPR036680">
    <property type="entry name" value="SPOR-like_sf"/>
</dbReference>
<evidence type="ECO:0000313" key="2">
    <source>
        <dbReference type="EMBL" id="MBN3545397.1"/>
    </source>
</evidence>
<feature type="domain" description="SPOR" evidence="1">
    <location>
        <begin position="54"/>
        <end position="92"/>
    </location>
</feature>
<evidence type="ECO:0000313" key="3">
    <source>
        <dbReference type="Proteomes" id="UP001319060"/>
    </source>
</evidence>
<dbReference type="SUPFAM" id="SSF110997">
    <property type="entry name" value="Sporulation related repeat"/>
    <property type="match status" value="1"/>
</dbReference>
<proteinExistence type="predicted"/>
<name>A0ABS2ZCH6_9BACL</name>
<dbReference type="InterPro" id="IPR007730">
    <property type="entry name" value="SPOR-like_dom"/>
</dbReference>
<dbReference type="Proteomes" id="UP001319060">
    <property type="component" value="Unassembled WGS sequence"/>
</dbReference>
<comment type="caution">
    <text evidence="2">The sequence shown here is derived from an EMBL/GenBank/DDBJ whole genome shotgun (WGS) entry which is preliminary data.</text>
</comment>
<dbReference type="PROSITE" id="PS51724">
    <property type="entry name" value="SPOR"/>
    <property type="match status" value="1"/>
</dbReference>
<gene>
    <name evidence="2" type="ORF">JYA64_08825</name>
</gene>
<dbReference type="EMBL" id="JAFHKS010000042">
    <property type="protein sequence ID" value="MBN3545397.1"/>
    <property type="molecule type" value="Genomic_DNA"/>
</dbReference>